<evidence type="ECO:0000256" key="8">
    <source>
        <dbReference type="ARBA" id="ARBA00022990"/>
    </source>
</evidence>
<feature type="transmembrane region" description="Helical" evidence="12">
    <location>
        <begin position="46"/>
        <end position="68"/>
    </location>
</feature>
<reference evidence="13 14" key="1">
    <citation type="submission" date="2018-07" db="EMBL/GenBank/DDBJ databases">
        <title>A high quality draft genome assembly of the barn swallow (H. rustica rustica).</title>
        <authorList>
            <person name="Formenti G."/>
            <person name="Chiara M."/>
            <person name="Poveda L."/>
            <person name="Francoijs K.-J."/>
            <person name="Bonisoli-Alquati A."/>
            <person name="Canova L."/>
            <person name="Gianfranceschi L."/>
            <person name="Horner D.S."/>
            <person name="Saino N."/>
        </authorList>
    </citation>
    <scope>NUCLEOTIDE SEQUENCE [LARGE SCALE GENOMIC DNA]</scope>
    <source>
        <strain evidence="13">Chelidonia</strain>
        <tissue evidence="13">Blood</tissue>
    </source>
</reference>
<feature type="compositionally biased region" description="Low complexity" evidence="11">
    <location>
        <begin position="750"/>
        <end position="774"/>
    </location>
</feature>
<keyword evidence="8" id="KW-0007">Acetylation</keyword>
<evidence type="ECO:0000256" key="10">
    <source>
        <dbReference type="ARBA" id="ARBA00023180"/>
    </source>
</evidence>
<evidence type="ECO:0000313" key="13">
    <source>
        <dbReference type="EMBL" id="RMC07840.1"/>
    </source>
</evidence>
<keyword evidence="7 12" id="KW-1133">Transmembrane helix</keyword>
<dbReference type="GO" id="GO:0005886">
    <property type="term" value="C:plasma membrane"/>
    <property type="evidence" value="ECO:0007669"/>
    <property type="project" value="TreeGrafter"/>
</dbReference>
<keyword evidence="4" id="KW-0597">Phosphoprotein</keyword>
<keyword evidence="6" id="KW-0769">Symport</keyword>
<dbReference type="PANTHER" id="PTHR11958:SF20">
    <property type="entry name" value="NEUTRAL AMINO ACID TRANSPORTER A"/>
    <property type="match status" value="1"/>
</dbReference>
<dbReference type="Proteomes" id="UP000269221">
    <property type="component" value="Unassembled WGS sequence"/>
</dbReference>
<feature type="transmembrane region" description="Helical" evidence="12">
    <location>
        <begin position="88"/>
        <end position="108"/>
    </location>
</feature>
<dbReference type="PRINTS" id="PR00173">
    <property type="entry name" value="EDTRNSPORT"/>
</dbReference>
<evidence type="ECO:0000313" key="14">
    <source>
        <dbReference type="Proteomes" id="UP000269221"/>
    </source>
</evidence>
<feature type="region of interest" description="Disordered" evidence="11">
    <location>
        <begin position="1"/>
        <end position="31"/>
    </location>
</feature>
<dbReference type="GO" id="GO:0015183">
    <property type="term" value="F:L-aspartate transmembrane transporter activity"/>
    <property type="evidence" value="ECO:0007669"/>
    <property type="project" value="TreeGrafter"/>
</dbReference>
<dbReference type="FunFam" id="1.10.3860.10:FF:000005">
    <property type="entry name" value="Amino acid transporter"/>
    <property type="match status" value="1"/>
</dbReference>
<name>A0A3M0K9V4_HIRRU</name>
<feature type="transmembrane region" description="Helical" evidence="12">
    <location>
        <begin position="220"/>
        <end position="237"/>
    </location>
</feature>
<dbReference type="Gene3D" id="1.10.3860.10">
    <property type="entry name" value="Sodium:dicarboxylate symporter"/>
    <property type="match status" value="1"/>
</dbReference>
<dbReference type="STRING" id="333673.A0A3M0K9V4"/>
<dbReference type="InterPro" id="IPR036458">
    <property type="entry name" value="Na:dicarbo_symporter_sf"/>
</dbReference>
<evidence type="ECO:0008006" key="15">
    <source>
        <dbReference type="Google" id="ProtNLM"/>
    </source>
</evidence>
<evidence type="ECO:0000256" key="5">
    <source>
        <dbReference type="ARBA" id="ARBA00022692"/>
    </source>
</evidence>
<feature type="transmembrane region" description="Helical" evidence="12">
    <location>
        <begin position="120"/>
        <end position="142"/>
    </location>
</feature>
<evidence type="ECO:0000256" key="1">
    <source>
        <dbReference type="ARBA" id="ARBA00004141"/>
    </source>
</evidence>
<evidence type="ECO:0000256" key="12">
    <source>
        <dbReference type="SAM" id="Phobius"/>
    </source>
</evidence>
<comment type="caution">
    <text evidence="13">The sequence shown here is derived from an EMBL/GenBank/DDBJ whole genome shotgun (WGS) entry which is preliminary data.</text>
</comment>
<dbReference type="AlphaFoldDB" id="A0A3M0K9V4"/>
<dbReference type="PROSITE" id="PS00714">
    <property type="entry name" value="NA_DICARBOXYL_SYMP_2"/>
    <property type="match status" value="1"/>
</dbReference>
<keyword evidence="3" id="KW-0813">Transport</keyword>
<feature type="region of interest" description="Disordered" evidence="11">
    <location>
        <begin position="866"/>
        <end position="886"/>
    </location>
</feature>
<evidence type="ECO:0000256" key="3">
    <source>
        <dbReference type="ARBA" id="ARBA00022448"/>
    </source>
</evidence>
<evidence type="ECO:0000256" key="4">
    <source>
        <dbReference type="ARBA" id="ARBA00022553"/>
    </source>
</evidence>
<gene>
    <name evidence="13" type="ORF">DUI87_15309</name>
</gene>
<dbReference type="GO" id="GO:0015194">
    <property type="term" value="F:L-serine transmembrane transporter activity"/>
    <property type="evidence" value="ECO:0007669"/>
    <property type="project" value="TreeGrafter"/>
</dbReference>
<evidence type="ECO:0000256" key="11">
    <source>
        <dbReference type="SAM" id="MobiDB-lite"/>
    </source>
</evidence>
<dbReference type="GO" id="GO:0042470">
    <property type="term" value="C:melanosome"/>
    <property type="evidence" value="ECO:0007669"/>
    <property type="project" value="UniProtKB-SubCell"/>
</dbReference>
<keyword evidence="10" id="KW-0325">Glycoprotein</keyword>
<evidence type="ECO:0000256" key="2">
    <source>
        <dbReference type="ARBA" id="ARBA00004223"/>
    </source>
</evidence>
<evidence type="ECO:0000256" key="9">
    <source>
        <dbReference type="ARBA" id="ARBA00023136"/>
    </source>
</evidence>
<feature type="region of interest" description="Disordered" evidence="11">
    <location>
        <begin position="602"/>
        <end position="655"/>
    </location>
</feature>
<dbReference type="GO" id="GO:0015813">
    <property type="term" value="P:L-glutamate transmembrane transport"/>
    <property type="evidence" value="ECO:0007669"/>
    <property type="project" value="TreeGrafter"/>
</dbReference>
<feature type="compositionally biased region" description="Low complexity" evidence="11">
    <location>
        <begin position="719"/>
        <end position="730"/>
    </location>
</feature>
<dbReference type="SUPFAM" id="SSF46966">
    <property type="entry name" value="Spectrin repeat"/>
    <property type="match status" value="1"/>
</dbReference>
<feature type="transmembrane region" description="Helical" evidence="12">
    <location>
        <begin position="258"/>
        <end position="277"/>
    </location>
</feature>
<keyword evidence="9 12" id="KW-0472">Membrane</keyword>
<feature type="transmembrane region" description="Helical" evidence="12">
    <location>
        <begin position="328"/>
        <end position="349"/>
    </location>
</feature>
<sequence>MEAAAAAGEGKAGQGRNGHAEGPAAEERRGGGARLRGCRGFLRRNALVLLTVSGVVAGVALGAAVRGAALGPAQVAYLAFPGELLLRMLRMVILPLVVCSLVSGAASLDTRSLGRLGGIALAYFLGTTLLASGLAVALGFIIRPGAGASALNTQLGLPGALPTSKETVDSFLDLIRNLFPANLVAAAFRTYATDYRIVLRNTTSGNATKEKIPIGTEIEGMNILGLVLFALVLGVALKKLGQEGEDLIRFFNSFNEATMVLVTWIMWYVPIGIMFLVGSKIVEMEDIVLLVTSLGKYIFASILGHVIHGGIILPLIYFAATRQNPYRFLLGLITPLATAFATCSSSATLPSMIKCIEENNGVDKRISRFILPIGATVNMDGAAIFQCMAAVFIAQLNNVDLNPGQIFTILVTATASSVGAAGVPAGGVLTIAIILEAIGLPTNDLSLILAVDWIVDRTTTVVNVEGDALGAGILNYLNEKDKKEREQELKEVTVEAVANSKSEAETSPLAKHLDHTSSIPFPAPRHLALICSCVSVSGGLAGETPRLSIVLRKQLCPDGRGCGEVTFRRVAEREGRGRREVGHCGHTEFPELAGSRHRLLGTEGAKPSLQGTESGAVSRHSHTATGVTQGGSGCHPEVSPASAPGFPRARANPSGKEVLVERAPDGHGVGHCFLSSEQQVKALGSWHPLSSPPSWCSSAEENILAGSRHDAHVGRRRQSPGTSTPCPSTPELLRPQTPPSPERAPRSRSVRSLSAPSSEGNGPSEEPSGSLPGSTDVPSAATTAAQELCCRWGAEGRALQRLEPPGSLLGYRGTVGRVREISSYQADYWACAIPDSLPPSPDRSSPRWNPNKEYEELLDYAYPLKPRMPGHDHQNLPHHSASKQPLSSRLAPLGEVRGGDDGGNTEGYAGLWQHRNSRKPSWENTESDGWFHRDPPRGLHLPAALRDTLDGMCLKEPRVKGRPQKSQQSESLIQCVQMFCCQLEELIRWLYTVVDVTGGWVPPSPDARSVSASLRRYLEFRRDVADHRSLTESVLERGEALLDCMASNSPALKDTLGLIAKQSEELENHAEHLYKSILAAVGAVGQDKAGAAHGCSLAALAAPPAPEEQQLTIDNELYQQAHLY</sequence>
<feature type="transmembrane region" description="Helical" evidence="12">
    <location>
        <begin position="297"/>
        <end position="316"/>
    </location>
</feature>
<dbReference type="GO" id="GO:0015180">
    <property type="term" value="F:L-alanine transmembrane transporter activity"/>
    <property type="evidence" value="ECO:0007669"/>
    <property type="project" value="TreeGrafter"/>
</dbReference>
<proteinExistence type="predicted"/>
<dbReference type="OrthoDB" id="5877963at2759"/>
<dbReference type="SUPFAM" id="SSF118215">
    <property type="entry name" value="Proton glutamate symport protein"/>
    <property type="match status" value="1"/>
</dbReference>
<dbReference type="InterPro" id="IPR050746">
    <property type="entry name" value="DAACS"/>
</dbReference>
<dbReference type="InterPro" id="IPR018107">
    <property type="entry name" value="Na-dicarboxylate_symporter_CS"/>
</dbReference>
<dbReference type="InterPro" id="IPR001991">
    <property type="entry name" value="Na-dicarboxylate_symporter"/>
</dbReference>
<evidence type="ECO:0000256" key="7">
    <source>
        <dbReference type="ARBA" id="ARBA00022989"/>
    </source>
</evidence>
<dbReference type="GO" id="GO:0015195">
    <property type="term" value="F:L-threonine transmembrane transporter activity"/>
    <property type="evidence" value="ECO:0007669"/>
    <property type="project" value="TreeGrafter"/>
</dbReference>
<dbReference type="PANTHER" id="PTHR11958">
    <property type="entry name" value="SODIUM/DICARBOXYLATE SYMPORTER-RELATED"/>
    <property type="match status" value="1"/>
</dbReference>
<protein>
    <recommendedName>
        <fullName evidence="15">Amino acid transporter</fullName>
    </recommendedName>
</protein>
<organism evidence="13 14">
    <name type="scientific">Hirundo rustica rustica</name>
    <dbReference type="NCBI Taxonomy" id="333673"/>
    <lineage>
        <taxon>Eukaryota</taxon>
        <taxon>Metazoa</taxon>
        <taxon>Chordata</taxon>
        <taxon>Craniata</taxon>
        <taxon>Vertebrata</taxon>
        <taxon>Euteleostomi</taxon>
        <taxon>Archelosauria</taxon>
        <taxon>Archosauria</taxon>
        <taxon>Dinosauria</taxon>
        <taxon>Saurischia</taxon>
        <taxon>Theropoda</taxon>
        <taxon>Coelurosauria</taxon>
        <taxon>Aves</taxon>
        <taxon>Neognathae</taxon>
        <taxon>Neoaves</taxon>
        <taxon>Telluraves</taxon>
        <taxon>Australaves</taxon>
        <taxon>Passeriformes</taxon>
        <taxon>Sylvioidea</taxon>
        <taxon>Hirundinidae</taxon>
        <taxon>Hirundo</taxon>
    </lineage>
</organism>
<accession>A0A3M0K9V4</accession>
<dbReference type="Pfam" id="PF00375">
    <property type="entry name" value="SDF"/>
    <property type="match status" value="1"/>
</dbReference>
<dbReference type="Gene3D" id="1.20.58.60">
    <property type="match status" value="1"/>
</dbReference>
<keyword evidence="5 12" id="KW-0812">Transmembrane</keyword>
<feature type="region of interest" description="Disordered" evidence="11">
    <location>
        <begin position="710"/>
        <end position="782"/>
    </location>
</feature>
<dbReference type="EMBL" id="QRBI01000119">
    <property type="protein sequence ID" value="RMC07840.1"/>
    <property type="molecule type" value="Genomic_DNA"/>
</dbReference>
<dbReference type="PROSITE" id="PS00713">
    <property type="entry name" value="NA_DICARBOXYL_SYMP_1"/>
    <property type="match status" value="1"/>
</dbReference>
<comment type="subcellular location">
    <subcellularLocation>
        <location evidence="2">Melanosome</location>
    </subcellularLocation>
    <subcellularLocation>
        <location evidence="1">Membrane</location>
        <topology evidence="1">Multi-pass membrane protein</topology>
    </subcellularLocation>
</comment>
<evidence type="ECO:0000256" key="6">
    <source>
        <dbReference type="ARBA" id="ARBA00022847"/>
    </source>
</evidence>
<dbReference type="GO" id="GO:0015293">
    <property type="term" value="F:symporter activity"/>
    <property type="evidence" value="ECO:0007669"/>
    <property type="project" value="UniProtKB-KW"/>
</dbReference>
<keyword evidence="14" id="KW-1185">Reference proteome</keyword>